<dbReference type="AlphaFoldDB" id="A0A6H1UI80"/>
<comment type="subcellular location">
    <subcellularLocation>
        <location evidence="2">Cytoplasm</location>
    </subcellularLocation>
    <text evidence="2">Associated with two foci at the outer edges of the nucleoid region in young cells, and at four foci within both cell halves in older cells.</text>
</comment>
<dbReference type="Gene3D" id="6.10.250.2410">
    <property type="match status" value="1"/>
</dbReference>
<keyword evidence="2" id="KW-0132">Cell division</keyword>
<dbReference type="KEGG" id="fes:HER31_02645"/>
<dbReference type="GO" id="GO:0005737">
    <property type="term" value="C:cytoplasm"/>
    <property type="evidence" value="ECO:0007669"/>
    <property type="project" value="UniProtKB-SubCell"/>
</dbReference>
<dbReference type="GO" id="GO:0051301">
    <property type="term" value="P:cell division"/>
    <property type="evidence" value="ECO:0007669"/>
    <property type="project" value="UniProtKB-KW"/>
</dbReference>
<keyword evidence="2" id="KW-0131">Cell cycle</keyword>
<keyword evidence="4" id="KW-1185">Reference proteome</keyword>
<proteinExistence type="inferred from homology"/>
<dbReference type="Proteomes" id="UP000501602">
    <property type="component" value="Chromosome"/>
</dbReference>
<keyword evidence="2" id="KW-0159">Chromosome partition</keyword>
<dbReference type="PANTHER" id="PTHR33969">
    <property type="entry name" value="SEGREGATION AND CONDENSATION PROTEIN A"/>
    <property type="match status" value="1"/>
</dbReference>
<dbReference type="InterPro" id="IPR003768">
    <property type="entry name" value="ScpA"/>
</dbReference>
<sequence length="263" mass="29635">MMTEQRALPLAIVQGKPMLQAPQDLFIPPDALEVILESFEGPLDLLLYLIRKQKLDILDLPIVAITAQYMEYIGLMEAMKFELAAEYLVMAAMLAEIKSRLLLPKAPVADEDEIDPRTLLIQQLQAYEVVKQAAERLDELPRHERDLWRARAAQAANLVPQVQETTVSMSEIIGALQQVIARADHFEHHHIAREALSTRERMSQILAQLSSVDFTPFEQLFTVEEGRAGVVVSLLALLELCKEQLIELQQAQLAGPIQVRART</sequence>
<comment type="subunit">
    <text evidence="2">Component of a cohesin-like complex composed of ScpA, ScpB and the Smc homodimer, in which ScpA and ScpB bind to the head domain of Smc. The presence of the three proteins is required for the association of the complex with DNA.</text>
</comment>
<reference evidence="3 4" key="1">
    <citation type="submission" date="2020-04" db="EMBL/GenBank/DDBJ databases">
        <title>Ferrimonas sp. S7 isolated from sea water.</title>
        <authorList>
            <person name="Bae S.S."/>
            <person name="Baek K."/>
        </authorList>
    </citation>
    <scope>NUCLEOTIDE SEQUENCE [LARGE SCALE GENOMIC DNA]</scope>
    <source>
        <strain evidence="3 4">S7</strain>
    </source>
</reference>
<organism evidence="3 4">
    <name type="scientific">Ferrimonas lipolytica</name>
    <dbReference type="NCBI Taxonomy" id="2724191"/>
    <lineage>
        <taxon>Bacteria</taxon>
        <taxon>Pseudomonadati</taxon>
        <taxon>Pseudomonadota</taxon>
        <taxon>Gammaproteobacteria</taxon>
        <taxon>Alteromonadales</taxon>
        <taxon>Ferrimonadaceae</taxon>
        <taxon>Ferrimonas</taxon>
    </lineage>
</organism>
<dbReference type="HAMAP" id="MF_01805">
    <property type="entry name" value="ScpA"/>
    <property type="match status" value="1"/>
</dbReference>
<evidence type="ECO:0000313" key="3">
    <source>
        <dbReference type="EMBL" id="QIZ78791.1"/>
    </source>
</evidence>
<accession>A0A6H1UI80</accession>
<gene>
    <name evidence="2" type="primary">scpA</name>
    <name evidence="3" type="ORF">HER31_02645</name>
</gene>
<name>A0A6H1UI80_9GAMM</name>
<dbReference type="EMBL" id="CP051180">
    <property type="protein sequence ID" value="QIZ78791.1"/>
    <property type="molecule type" value="Genomic_DNA"/>
</dbReference>
<evidence type="ECO:0000256" key="2">
    <source>
        <dbReference type="HAMAP-Rule" id="MF_01805"/>
    </source>
</evidence>
<comment type="function">
    <text evidence="2">Participates in chromosomal partition during cell division. May act via the formation of a condensin-like complex containing Smc and ScpB that pull DNA away from mid-cell into both cell halves.</text>
</comment>
<dbReference type="PANTHER" id="PTHR33969:SF2">
    <property type="entry name" value="SEGREGATION AND CONDENSATION PROTEIN A"/>
    <property type="match status" value="1"/>
</dbReference>
<keyword evidence="2" id="KW-0963">Cytoplasm</keyword>
<evidence type="ECO:0000313" key="4">
    <source>
        <dbReference type="Proteomes" id="UP000501602"/>
    </source>
</evidence>
<comment type="similarity">
    <text evidence="2">Belongs to the ScpA family.</text>
</comment>
<dbReference type="GO" id="GO:0006260">
    <property type="term" value="P:DNA replication"/>
    <property type="evidence" value="ECO:0007669"/>
    <property type="project" value="UniProtKB-UniRule"/>
</dbReference>
<dbReference type="GO" id="GO:0007059">
    <property type="term" value="P:chromosome segregation"/>
    <property type="evidence" value="ECO:0007669"/>
    <property type="project" value="UniProtKB-UniRule"/>
</dbReference>
<protein>
    <recommendedName>
        <fullName evidence="1 2">Segregation and condensation protein A</fullName>
    </recommendedName>
</protein>
<dbReference type="Pfam" id="PF02616">
    <property type="entry name" value="SMC_ScpA"/>
    <property type="match status" value="1"/>
</dbReference>
<evidence type="ECO:0000256" key="1">
    <source>
        <dbReference type="ARBA" id="ARBA00044777"/>
    </source>
</evidence>